<feature type="region of interest" description="Disordered" evidence="1">
    <location>
        <begin position="22"/>
        <end position="79"/>
    </location>
</feature>
<dbReference type="GeneID" id="19943373"/>
<reference evidence="2 3" key="1">
    <citation type="submission" date="2012-04" db="EMBL/GenBank/DDBJ databases">
        <title>The Genome Sequence of Saprolegnia declina VS20.</title>
        <authorList>
            <consortium name="The Broad Institute Genome Sequencing Platform"/>
            <person name="Russ C."/>
            <person name="Nusbaum C."/>
            <person name="Tyler B."/>
            <person name="van West P."/>
            <person name="Dieguez-Uribeondo J."/>
            <person name="de Bruijn I."/>
            <person name="Tripathy S."/>
            <person name="Jiang R."/>
            <person name="Young S.K."/>
            <person name="Zeng Q."/>
            <person name="Gargeya S."/>
            <person name="Fitzgerald M."/>
            <person name="Haas B."/>
            <person name="Abouelleil A."/>
            <person name="Alvarado L."/>
            <person name="Arachchi H.M."/>
            <person name="Berlin A."/>
            <person name="Chapman S.B."/>
            <person name="Goldberg J."/>
            <person name="Griggs A."/>
            <person name="Gujja S."/>
            <person name="Hansen M."/>
            <person name="Howarth C."/>
            <person name="Imamovic A."/>
            <person name="Larimer J."/>
            <person name="McCowen C."/>
            <person name="Montmayeur A."/>
            <person name="Murphy C."/>
            <person name="Neiman D."/>
            <person name="Pearson M."/>
            <person name="Priest M."/>
            <person name="Roberts A."/>
            <person name="Saif S."/>
            <person name="Shea T."/>
            <person name="Sisk P."/>
            <person name="Sykes S."/>
            <person name="Wortman J."/>
            <person name="Nusbaum C."/>
            <person name="Birren B."/>
        </authorList>
    </citation>
    <scope>NUCLEOTIDE SEQUENCE [LARGE SCALE GENOMIC DNA]</scope>
    <source>
        <strain evidence="2 3">VS20</strain>
    </source>
</reference>
<dbReference type="OMA" id="TGKCENE"/>
<dbReference type="InParanoid" id="T0QZ78"/>
<proteinExistence type="predicted"/>
<protein>
    <submittedName>
        <fullName evidence="2">Uncharacterized protein</fullName>
    </submittedName>
</protein>
<dbReference type="OrthoDB" id="112745at2759"/>
<dbReference type="AlphaFoldDB" id="T0QZ78"/>
<dbReference type="RefSeq" id="XP_008606460.1">
    <property type="nucleotide sequence ID" value="XM_008608238.1"/>
</dbReference>
<dbReference type="EMBL" id="JH767137">
    <property type="protein sequence ID" value="EQC39986.1"/>
    <property type="molecule type" value="Genomic_DNA"/>
</dbReference>
<dbReference type="VEuPathDB" id="FungiDB:SDRG_02646"/>
<evidence type="ECO:0000256" key="1">
    <source>
        <dbReference type="SAM" id="MobiDB-lite"/>
    </source>
</evidence>
<sequence length="237" mass="25991">MAGEGSRGKCLYKTGKCENERALKTNGQPHNLCDMHRLRQNQNQRKLDGKNRNNRTQSSTSSSVYYTSSPSAASFPSPSSHDYPYAHSSLPTLPYPPSPLYPSKPDTAGLLDDDITVRTPSYLKGEAREAFRSRVLQKLVNIISEEVLTSSPYPDYGGPRAAYGASTSNYAPPTMMYHDRASSYMPPAMYPPPPPMYAESRPYGASLFPSKLPVPTSLPPLTQCIAKDKAGTSPVHE</sequence>
<dbReference type="Proteomes" id="UP000030762">
    <property type="component" value="Unassembled WGS sequence"/>
</dbReference>
<accession>T0QZ78</accession>
<name>T0QZ78_SAPDV</name>
<evidence type="ECO:0000313" key="2">
    <source>
        <dbReference type="EMBL" id="EQC39986.1"/>
    </source>
</evidence>
<gene>
    <name evidence="2" type="ORF">SDRG_02646</name>
</gene>
<organism evidence="2 3">
    <name type="scientific">Saprolegnia diclina (strain VS20)</name>
    <dbReference type="NCBI Taxonomy" id="1156394"/>
    <lineage>
        <taxon>Eukaryota</taxon>
        <taxon>Sar</taxon>
        <taxon>Stramenopiles</taxon>
        <taxon>Oomycota</taxon>
        <taxon>Saprolegniomycetes</taxon>
        <taxon>Saprolegniales</taxon>
        <taxon>Saprolegniaceae</taxon>
        <taxon>Saprolegnia</taxon>
    </lineage>
</organism>
<keyword evidence="3" id="KW-1185">Reference proteome</keyword>
<feature type="compositionally biased region" description="Low complexity" evidence="1">
    <location>
        <begin position="58"/>
        <end position="79"/>
    </location>
</feature>
<evidence type="ECO:0000313" key="3">
    <source>
        <dbReference type="Proteomes" id="UP000030762"/>
    </source>
</evidence>